<evidence type="ECO:0000313" key="1">
    <source>
        <dbReference type="EMBL" id="WVX51062.1"/>
    </source>
</evidence>
<dbReference type="InterPro" id="IPR027266">
    <property type="entry name" value="TrmE/GcvT-like"/>
</dbReference>
<reference evidence="2" key="2">
    <citation type="submission" date="2024-01" db="EMBL/GenBank/DDBJ databases">
        <title>Roseobacter fucihabitans sp. nov., isolated from the brown alga Fucus spiralis.</title>
        <authorList>
            <person name="Hahnke S."/>
            <person name="Berger M."/>
            <person name="Schlingloff A."/>
            <person name="Athale I."/>
            <person name="Neumann-Schaal M."/>
            <person name="Adenaya A."/>
            <person name="Poehlein A."/>
            <person name="Daniel R."/>
            <person name="Pertersen J."/>
            <person name="Brinkhoff T."/>
        </authorList>
    </citation>
    <scope>NUCLEOTIDE SEQUENCE [LARGE SCALE GENOMIC DNA]</scope>
    <source>
        <strain evidence="2">B14</strain>
    </source>
</reference>
<protein>
    <recommendedName>
        <fullName evidence="3">Sarcosine oxidase subunit gamma</fullName>
    </recommendedName>
</protein>
<dbReference type="Gene3D" id="3.30.1360.120">
    <property type="entry name" value="Probable tRNA modification gtpase trme, domain 1"/>
    <property type="match status" value="1"/>
</dbReference>
<organism evidence="1 2">
    <name type="scientific">Roseobacter fucihabitans</name>
    <dbReference type="NCBI Taxonomy" id="1537242"/>
    <lineage>
        <taxon>Bacteria</taxon>
        <taxon>Pseudomonadati</taxon>
        <taxon>Pseudomonadota</taxon>
        <taxon>Alphaproteobacteria</taxon>
        <taxon>Rhodobacterales</taxon>
        <taxon>Roseobacteraceae</taxon>
        <taxon>Roseobacter</taxon>
    </lineage>
</organism>
<dbReference type="EMBL" id="CP143423">
    <property type="protein sequence ID" value="WVX51062.1"/>
    <property type="molecule type" value="Genomic_DNA"/>
</dbReference>
<evidence type="ECO:0000313" key="2">
    <source>
        <dbReference type="Proteomes" id="UP001318682"/>
    </source>
</evidence>
<accession>A0ABZ2BYU3</accession>
<name>A0ABZ2BYU3_9RHOB</name>
<dbReference type="Proteomes" id="UP001318682">
    <property type="component" value="Chromosome"/>
</dbReference>
<reference evidence="1 2" key="1">
    <citation type="submission" date="2015-07" db="EMBL/GenBank/DDBJ databases">
        <authorList>
            <person name="Voget S."/>
            <person name="Dogs M."/>
            <person name="Brinkhoff T.H."/>
            <person name="Daniel R."/>
        </authorList>
    </citation>
    <scope>NUCLEOTIDE SEQUENCE [LARGE SCALE GENOMIC DNA]</scope>
    <source>
        <strain evidence="1 2">B14</strain>
    </source>
</reference>
<gene>
    <name evidence="1" type="ORF">ROLI_041630</name>
</gene>
<proteinExistence type="predicted"/>
<dbReference type="SUPFAM" id="SSF103025">
    <property type="entry name" value="Folate-binding domain"/>
    <property type="match status" value="1"/>
</dbReference>
<sequence>MHDLKPITALGGVEPRVDAFDHITISENDGLALASVAARMGHEEICHAALIKLLGAVPGPGKAQLHDPEAGFWMGPEQWMISAPRATHELLADLLKALLGDAASVTEQSGAWACFDITGPAMADLCERICAVPIRQMQAGDAQRTVIHQLGCFVIRHQAEDHIRILGPRASAGTLHHALLTAAKSVAPSV</sequence>
<keyword evidence="2" id="KW-1185">Reference proteome</keyword>
<dbReference type="RefSeq" id="WP_187430803.1">
    <property type="nucleotide sequence ID" value="NZ_CP143423.1"/>
</dbReference>
<evidence type="ECO:0008006" key="3">
    <source>
        <dbReference type="Google" id="ProtNLM"/>
    </source>
</evidence>